<evidence type="ECO:0000313" key="4">
    <source>
        <dbReference type="Proteomes" id="UP000076858"/>
    </source>
</evidence>
<dbReference type="EMBL" id="LRGB01003077">
    <property type="protein sequence ID" value="KZS04740.1"/>
    <property type="molecule type" value="Genomic_DNA"/>
</dbReference>
<keyword evidence="4" id="KW-1185">Reference proteome</keyword>
<dbReference type="STRING" id="35525.A0A164M584"/>
<dbReference type="PANTHER" id="PTHR47163:SF2">
    <property type="entry name" value="SI:DKEY-17M8.2"/>
    <property type="match status" value="1"/>
</dbReference>
<dbReference type="AlphaFoldDB" id="A0A164M584"/>
<accession>A0A164M584</accession>
<keyword evidence="1" id="KW-0472">Membrane</keyword>
<sequence length="143" mass="16509">MTHLCEEITNLPFQPRHYTILLLLYVLIYFTIIFFKAHGTPIDWYNFCREVSEDVVINNSEKIGGIGFTVEIDESKFGKRKYNQGKRVGGVWVFNGVKRWSGKCFLVAVIDRSANTLQEVIKELILPGSIIISDCWKAYDKLE</sequence>
<dbReference type="InterPro" id="IPR024445">
    <property type="entry name" value="Tnp_ISXO2-like"/>
</dbReference>
<keyword evidence="1" id="KW-1133">Transmembrane helix</keyword>
<dbReference type="PANTHER" id="PTHR47163">
    <property type="entry name" value="DDE_TNP_IS1595 DOMAIN-CONTAINING PROTEIN"/>
    <property type="match status" value="1"/>
</dbReference>
<dbReference type="Proteomes" id="UP000076858">
    <property type="component" value="Unassembled WGS sequence"/>
</dbReference>
<keyword evidence="1" id="KW-0812">Transmembrane</keyword>
<dbReference type="OrthoDB" id="6379547at2759"/>
<reference evidence="3 4" key="1">
    <citation type="submission" date="2016-03" db="EMBL/GenBank/DDBJ databases">
        <title>EvidentialGene: Evidence-directed Construction of Genes on Genomes.</title>
        <authorList>
            <person name="Gilbert D.G."/>
            <person name="Choi J.-H."/>
            <person name="Mockaitis K."/>
            <person name="Colbourne J."/>
            <person name="Pfrender M."/>
        </authorList>
    </citation>
    <scope>NUCLEOTIDE SEQUENCE [LARGE SCALE GENOMIC DNA]</scope>
    <source>
        <strain evidence="3 4">Xinb3</strain>
        <tissue evidence="3">Complete organism</tissue>
    </source>
</reference>
<organism evidence="3 4">
    <name type="scientific">Daphnia magna</name>
    <dbReference type="NCBI Taxonomy" id="35525"/>
    <lineage>
        <taxon>Eukaryota</taxon>
        <taxon>Metazoa</taxon>
        <taxon>Ecdysozoa</taxon>
        <taxon>Arthropoda</taxon>
        <taxon>Crustacea</taxon>
        <taxon>Branchiopoda</taxon>
        <taxon>Diplostraca</taxon>
        <taxon>Cladocera</taxon>
        <taxon>Anomopoda</taxon>
        <taxon>Daphniidae</taxon>
        <taxon>Daphnia</taxon>
    </lineage>
</organism>
<feature type="transmembrane region" description="Helical" evidence="1">
    <location>
        <begin position="17"/>
        <end position="35"/>
    </location>
</feature>
<feature type="domain" description="ISXO2-like transposase" evidence="2">
    <location>
        <begin position="70"/>
        <end position="143"/>
    </location>
</feature>
<evidence type="ECO:0000313" key="3">
    <source>
        <dbReference type="EMBL" id="KZS04740.1"/>
    </source>
</evidence>
<gene>
    <name evidence="3" type="ORF">APZ42_032246</name>
</gene>
<proteinExistence type="predicted"/>
<comment type="caution">
    <text evidence="3">The sequence shown here is derived from an EMBL/GenBank/DDBJ whole genome shotgun (WGS) entry which is preliminary data.</text>
</comment>
<dbReference type="Pfam" id="PF12762">
    <property type="entry name" value="DDE_Tnp_IS1595"/>
    <property type="match status" value="1"/>
</dbReference>
<evidence type="ECO:0000259" key="2">
    <source>
        <dbReference type="Pfam" id="PF12762"/>
    </source>
</evidence>
<dbReference type="InterPro" id="IPR053164">
    <property type="entry name" value="IS1016-like_transposase"/>
</dbReference>
<evidence type="ECO:0000256" key="1">
    <source>
        <dbReference type="SAM" id="Phobius"/>
    </source>
</evidence>
<name>A0A164M584_9CRUS</name>
<protein>
    <recommendedName>
        <fullName evidence="2">ISXO2-like transposase domain-containing protein</fullName>
    </recommendedName>
</protein>